<evidence type="ECO:0000259" key="2">
    <source>
        <dbReference type="Pfam" id="PF20167"/>
    </source>
</evidence>
<feature type="compositionally biased region" description="Basic and acidic residues" evidence="1">
    <location>
        <begin position="300"/>
        <end position="320"/>
    </location>
</feature>
<proteinExistence type="predicted"/>
<feature type="region of interest" description="Disordered" evidence="1">
    <location>
        <begin position="1"/>
        <end position="23"/>
    </location>
</feature>
<protein>
    <recommendedName>
        <fullName evidence="2">Putative plant transposon protein domain-containing protein</fullName>
    </recommendedName>
</protein>
<comment type="caution">
    <text evidence="3">The sequence shown here is derived from an EMBL/GenBank/DDBJ whole genome shotgun (WGS) entry which is preliminary data.</text>
</comment>
<feature type="region of interest" description="Disordered" evidence="1">
    <location>
        <begin position="300"/>
        <end position="334"/>
    </location>
</feature>
<keyword evidence="4" id="KW-1185">Reference proteome</keyword>
<dbReference type="Pfam" id="PF20167">
    <property type="entry name" value="Transposase_32"/>
    <property type="match status" value="1"/>
</dbReference>
<gene>
    <name evidence="3" type="ORF">Acr_00g0059940</name>
</gene>
<dbReference type="OrthoDB" id="1750431at2759"/>
<reference evidence="4" key="1">
    <citation type="submission" date="2019-07" db="EMBL/GenBank/DDBJ databases">
        <title>De Novo Assembly of kiwifruit Actinidia rufa.</title>
        <authorList>
            <person name="Sugita-Konishi S."/>
            <person name="Sato K."/>
            <person name="Mori E."/>
            <person name="Abe Y."/>
            <person name="Kisaki G."/>
            <person name="Hamano K."/>
            <person name="Suezawa K."/>
            <person name="Otani M."/>
            <person name="Fukuda T."/>
            <person name="Manabe T."/>
            <person name="Gomi K."/>
            <person name="Tabuchi M."/>
            <person name="Akimitsu K."/>
            <person name="Kataoka I."/>
        </authorList>
    </citation>
    <scope>NUCLEOTIDE SEQUENCE [LARGE SCALE GENOMIC DNA]</scope>
    <source>
        <strain evidence="4">cv. Fuchu</strain>
    </source>
</reference>
<evidence type="ECO:0000313" key="4">
    <source>
        <dbReference type="Proteomes" id="UP000585474"/>
    </source>
</evidence>
<dbReference type="EMBL" id="BJWL01000318">
    <property type="protein sequence ID" value="GFS38866.1"/>
    <property type="molecule type" value="Genomic_DNA"/>
</dbReference>
<dbReference type="InterPro" id="IPR046796">
    <property type="entry name" value="Transposase_32_dom"/>
</dbReference>
<name>A0A7J0DN85_9ERIC</name>
<dbReference type="Proteomes" id="UP000585474">
    <property type="component" value="Unassembled WGS sequence"/>
</dbReference>
<evidence type="ECO:0000313" key="3">
    <source>
        <dbReference type="EMBL" id="GFS38866.1"/>
    </source>
</evidence>
<sequence length="438" mass="50556">MVLIKHASNDPKGDDPNPSELPRVFKPRMFKSMDIQRTGLPEFKDRPITTGREFERNFPLKNYQKMLAPTHALGWTRLRPLPKDVYTNLVRFFYCNLEVGNLDNIEYTIDTRVRGKNIVLNPTILSKITGIANAEECIFISKSSKFDQYVSWKNIYIAYNIIPKAGHYNQVTIMDAFIIYKAAIDKPLNLNYIILKEMANVRNHSSRALPFGALLTKVFNHFRVKLSGQRNQYISKGFSITTIKRGISVDSNEGEDGKEEDAGTSHHAMEIEGNIEVPPQTEETYVDPGAQDLQLQLQEQETKHGKDPIHDEFPIHEESPMHGGHPSHEGTSSQGGPPAWFWFLEYFGKLNELLVRIEQRQEEIIQNQVRQEQYIDRLGDLCYEQGQQIDRLRDFYEKQGQTIDRLENLYETMHEQHTAFIQQNSNQMAEIEAQLEGL</sequence>
<evidence type="ECO:0000256" key="1">
    <source>
        <dbReference type="SAM" id="MobiDB-lite"/>
    </source>
</evidence>
<feature type="domain" description="Putative plant transposon protein" evidence="2">
    <location>
        <begin position="73"/>
        <end position="224"/>
    </location>
</feature>
<dbReference type="AlphaFoldDB" id="A0A7J0DN85"/>
<organism evidence="3 4">
    <name type="scientific">Actinidia rufa</name>
    <dbReference type="NCBI Taxonomy" id="165716"/>
    <lineage>
        <taxon>Eukaryota</taxon>
        <taxon>Viridiplantae</taxon>
        <taxon>Streptophyta</taxon>
        <taxon>Embryophyta</taxon>
        <taxon>Tracheophyta</taxon>
        <taxon>Spermatophyta</taxon>
        <taxon>Magnoliopsida</taxon>
        <taxon>eudicotyledons</taxon>
        <taxon>Gunneridae</taxon>
        <taxon>Pentapetalae</taxon>
        <taxon>asterids</taxon>
        <taxon>Ericales</taxon>
        <taxon>Actinidiaceae</taxon>
        <taxon>Actinidia</taxon>
    </lineage>
</organism>
<accession>A0A7J0DN85</accession>